<dbReference type="SUPFAM" id="SSF56796">
    <property type="entry name" value="Dehydroquinate synthase-like"/>
    <property type="match status" value="1"/>
</dbReference>
<keyword evidence="14" id="KW-1185">Reference proteome</keyword>
<evidence type="ECO:0000256" key="5">
    <source>
        <dbReference type="ARBA" id="ARBA00023002"/>
    </source>
</evidence>
<dbReference type="GO" id="GO:0016614">
    <property type="term" value="F:oxidoreductase activity, acting on CH-OH group of donors"/>
    <property type="evidence" value="ECO:0007669"/>
    <property type="project" value="InterPro"/>
</dbReference>
<dbReference type="GO" id="GO:0008654">
    <property type="term" value="P:phospholipid biosynthetic process"/>
    <property type="evidence" value="ECO:0007669"/>
    <property type="project" value="UniProtKB-KW"/>
</dbReference>
<dbReference type="PANTHER" id="PTHR43616">
    <property type="entry name" value="GLYCEROL DEHYDROGENASE"/>
    <property type="match status" value="1"/>
</dbReference>
<dbReference type="Pfam" id="PF13685">
    <property type="entry name" value="Fe-ADH_2"/>
    <property type="match status" value="1"/>
</dbReference>
<evidence type="ECO:0000313" key="13">
    <source>
        <dbReference type="EMBL" id="RAJ14162.1"/>
    </source>
</evidence>
<accession>A0A327RE10</accession>
<keyword evidence="6 12" id="KW-0520">NAD</keyword>
<comment type="caution">
    <text evidence="13">The sequence shown here is derived from an EMBL/GenBank/DDBJ whole genome shotgun (WGS) entry which is preliminary data.</text>
</comment>
<dbReference type="Gene3D" id="1.20.1090.10">
    <property type="entry name" value="Dehydroquinate synthase-like - alpha domain"/>
    <property type="match status" value="1"/>
</dbReference>
<keyword evidence="5" id="KW-0560">Oxidoreductase</keyword>
<evidence type="ECO:0000256" key="6">
    <source>
        <dbReference type="ARBA" id="ARBA00023027"/>
    </source>
</evidence>
<feature type="binding site" evidence="10">
    <location>
        <position position="264"/>
    </location>
    <ligand>
        <name>glycerol</name>
        <dbReference type="ChEBI" id="CHEBI:17754"/>
    </ligand>
</feature>
<dbReference type="OrthoDB" id="9763580at2"/>
<keyword evidence="7" id="KW-0443">Lipid metabolism</keyword>
<sequence length="353" mass="39689">MIFSQLTHLPIIFQVDEDIFARVGHLLERNKLSFNNILVVSGGTISYDLSIDLIRKYKWDSFVLSNNDFSEIEKLKAYCLHKKHDLIIAVGGGKVLDSVKRVCYLINLNHISLPTIISNDGLISPIAVIKNERGKTESLPGSMPMGVIIDLDIIQKTPIKYLRAAAGDILSNLSATHDWILSYNKNGEYVNDLAFQLSRSAANSLVHFNEKDLHYKPFLRQIIQGQVNSGIAMSLSGSSRPCSGSEHLISHAIDYLEVGNGSLHGIQVASISLFILFLQDKLLPEYIDYAKSTGIPLLFTELLNSTENRVLIEIFRKSKEMRPGRYTILDTITEVEFIDNFTAFKNEINYLVR</sequence>
<evidence type="ECO:0000256" key="8">
    <source>
        <dbReference type="ARBA" id="ARBA00023209"/>
    </source>
</evidence>
<evidence type="ECO:0000256" key="10">
    <source>
        <dbReference type="PIRSR" id="PIRSR000112-1"/>
    </source>
</evidence>
<gene>
    <name evidence="13" type="ORF">LV92_01281</name>
</gene>
<dbReference type="Proteomes" id="UP000249696">
    <property type="component" value="Unassembled WGS sequence"/>
</dbReference>
<evidence type="ECO:0000313" key="14">
    <source>
        <dbReference type="Proteomes" id="UP000249696"/>
    </source>
</evidence>
<protein>
    <submittedName>
        <fullName evidence="13">Glycerol-1-phosphate dehydrogenase [NAD(P)+]</fullName>
    </submittedName>
</protein>
<dbReference type="RefSeq" id="WP_111622793.1">
    <property type="nucleotide sequence ID" value="NZ_QLLN01000002.1"/>
</dbReference>
<feature type="binding site" evidence="11">
    <location>
        <position position="120"/>
    </location>
    <ligand>
        <name>glycerol</name>
        <dbReference type="ChEBI" id="CHEBI:17754"/>
    </ligand>
</feature>
<dbReference type="PANTHER" id="PTHR43616:SF5">
    <property type="entry name" value="GLYCEROL DEHYDROGENASE 1"/>
    <property type="match status" value="1"/>
</dbReference>
<evidence type="ECO:0000256" key="2">
    <source>
        <dbReference type="ARBA" id="ARBA00022516"/>
    </source>
</evidence>
<dbReference type="InterPro" id="IPR016205">
    <property type="entry name" value="Glycerol_DH"/>
</dbReference>
<feature type="binding site" evidence="12">
    <location>
        <begin position="93"/>
        <end position="97"/>
    </location>
    <ligand>
        <name>NAD(+)</name>
        <dbReference type="ChEBI" id="CHEBI:57540"/>
    </ligand>
</feature>
<evidence type="ECO:0000256" key="1">
    <source>
        <dbReference type="ARBA" id="ARBA00022490"/>
    </source>
</evidence>
<keyword evidence="10" id="KW-0862">Zinc</keyword>
<keyword evidence="9" id="KW-1208">Phospholipid metabolism</keyword>
<dbReference type="CDD" id="cd08174">
    <property type="entry name" value="G1PDH-like"/>
    <property type="match status" value="1"/>
</dbReference>
<evidence type="ECO:0000256" key="11">
    <source>
        <dbReference type="PIRSR" id="PIRSR000112-2"/>
    </source>
</evidence>
<keyword evidence="3 10" id="KW-0479">Metal-binding</keyword>
<feature type="binding site" evidence="12">
    <location>
        <position position="124"/>
    </location>
    <ligand>
        <name>NAD(+)</name>
        <dbReference type="ChEBI" id="CHEBI:57540"/>
    </ligand>
</feature>
<evidence type="ECO:0000256" key="4">
    <source>
        <dbReference type="ARBA" id="ARBA00022857"/>
    </source>
</evidence>
<dbReference type="InterPro" id="IPR032837">
    <property type="entry name" value="G1PDH"/>
</dbReference>
<evidence type="ECO:0000256" key="7">
    <source>
        <dbReference type="ARBA" id="ARBA00023098"/>
    </source>
</evidence>
<keyword evidence="8" id="KW-0594">Phospholipid biosynthesis</keyword>
<keyword evidence="1" id="KW-0963">Cytoplasm</keyword>
<keyword evidence="2" id="KW-0444">Lipid biosynthesis</keyword>
<comment type="cofactor">
    <cofactor evidence="10">
        <name>Zn(2+)</name>
        <dbReference type="ChEBI" id="CHEBI:29105"/>
    </cofactor>
    <text evidence="10">Binds 1 zinc ion per subunit.</text>
</comment>
<evidence type="ECO:0000256" key="12">
    <source>
        <dbReference type="PIRSR" id="PIRSR000112-3"/>
    </source>
</evidence>
<feature type="binding site" evidence="10">
    <location>
        <position position="168"/>
    </location>
    <ligand>
        <name>glycerol</name>
        <dbReference type="ChEBI" id="CHEBI:17754"/>
    </ligand>
</feature>
<dbReference type="AlphaFoldDB" id="A0A327RE10"/>
<proteinExistence type="predicted"/>
<keyword evidence="4" id="KW-0521">NADP</keyword>
<dbReference type="EMBL" id="QLLN01000002">
    <property type="protein sequence ID" value="RAJ14162.1"/>
    <property type="molecule type" value="Genomic_DNA"/>
</dbReference>
<evidence type="ECO:0000256" key="3">
    <source>
        <dbReference type="ARBA" id="ARBA00022723"/>
    </source>
</evidence>
<reference evidence="13 14" key="1">
    <citation type="submission" date="2018-06" db="EMBL/GenBank/DDBJ databases">
        <title>Genomic Encyclopedia of Archaeal and Bacterial Type Strains, Phase II (KMG-II): from individual species to whole genera.</title>
        <authorList>
            <person name="Goeker M."/>
        </authorList>
    </citation>
    <scope>NUCLEOTIDE SEQUENCE [LARGE SCALE GENOMIC DNA]</scope>
    <source>
        <strain evidence="13 14">DSM 23522</strain>
    </source>
</reference>
<feature type="binding site" evidence="12">
    <location>
        <begin position="115"/>
        <end position="118"/>
    </location>
    <ligand>
        <name>NAD(+)</name>
        <dbReference type="ChEBI" id="CHEBI:57540"/>
    </ligand>
</feature>
<dbReference type="Gene3D" id="3.40.50.1970">
    <property type="match status" value="1"/>
</dbReference>
<dbReference type="GO" id="GO:0046872">
    <property type="term" value="F:metal ion binding"/>
    <property type="evidence" value="ECO:0007669"/>
    <property type="project" value="UniProtKB-KW"/>
</dbReference>
<name>A0A327RE10_9FLAO</name>
<organism evidence="13 14">
    <name type="scientific">Arenibacter echinorum</name>
    <dbReference type="NCBI Taxonomy" id="440515"/>
    <lineage>
        <taxon>Bacteria</taxon>
        <taxon>Pseudomonadati</taxon>
        <taxon>Bacteroidota</taxon>
        <taxon>Flavobacteriia</taxon>
        <taxon>Flavobacteriales</taxon>
        <taxon>Flavobacteriaceae</taxon>
        <taxon>Arenibacter</taxon>
    </lineage>
</organism>
<feature type="binding site" evidence="10">
    <location>
        <position position="247"/>
    </location>
    <ligand>
        <name>glycerol</name>
        <dbReference type="ChEBI" id="CHEBI:17754"/>
    </ligand>
</feature>
<evidence type="ECO:0000256" key="9">
    <source>
        <dbReference type="ARBA" id="ARBA00023264"/>
    </source>
</evidence>
<dbReference type="PIRSF" id="PIRSF000112">
    <property type="entry name" value="Glycerol_dehydrogenase"/>
    <property type="match status" value="1"/>
</dbReference>